<evidence type="ECO:0000313" key="2">
    <source>
        <dbReference type="EMBL" id="SVC52002.1"/>
    </source>
</evidence>
<dbReference type="SUPFAM" id="SSF51726">
    <property type="entry name" value="UROD/MetE-like"/>
    <property type="match status" value="1"/>
</dbReference>
<protein>
    <recommendedName>
        <fullName evidence="1">Cobalamin-independent methionine synthase MetE C-terminal/archaeal domain-containing protein</fullName>
    </recommendedName>
</protein>
<dbReference type="InterPro" id="IPR038071">
    <property type="entry name" value="UROD/MetE-like_sf"/>
</dbReference>
<evidence type="ECO:0000259" key="1">
    <source>
        <dbReference type="Pfam" id="PF01717"/>
    </source>
</evidence>
<dbReference type="GO" id="GO:0003871">
    <property type="term" value="F:5-methyltetrahydropteroyltriglutamate-homocysteine S-methyltransferase activity"/>
    <property type="evidence" value="ECO:0007669"/>
    <property type="project" value="InterPro"/>
</dbReference>
<dbReference type="GO" id="GO:0009086">
    <property type="term" value="P:methionine biosynthetic process"/>
    <property type="evidence" value="ECO:0007669"/>
    <property type="project" value="InterPro"/>
</dbReference>
<dbReference type="AlphaFoldDB" id="A0A382MWY1"/>
<feature type="non-terminal residue" evidence="2">
    <location>
        <position position="87"/>
    </location>
</feature>
<organism evidence="2">
    <name type="scientific">marine metagenome</name>
    <dbReference type="NCBI Taxonomy" id="408172"/>
    <lineage>
        <taxon>unclassified sequences</taxon>
        <taxon>metagenomes</taxon>
        <taxon>ecological metagenomes</taxon>
    </lineage>
</organism>
<reference evidence="2" key="1">
    <citation type="submission" date="2018-05" db="EMBL/GenBank/DDBJ databases">
        <authorList>
            <person name="Lanie J.A."/>
            <person name="Ng W.-L."/>
            <person name="Kazmierczak K.M."/>
            <person name="Andrzejewski T.M."/>
            <person name="Davidsen T.M."/>
            <person name="Wayne K.J."/>
            <person name="Tettelin H."/>
            <person name="Glass J.I."/>
            <person name="Rusch D."/>
            <person name="Podicherti R."/>
            <person name="Tsui H.-C.T."/>
            <person name="Winkler M.E."/>
        </authorList>
    </citation>
    <scope>NUCLEOTIDE SEQUENCE</scope>
</reference>
<name>A0A382MWY1_9ZZZZ</name>
<accession>A0A382MWY1</accession>
<dbReference type="EMBL" id="UINC01095702">
    <property type="protein sequence ID" value="SVC52002.1"/>
    <property type="molecule type" value="Genomic_DNA"/>
</dbReference>
<feature type="domain" description="Cobalamin-independent methionine synthase MetE C-terminal/archaeal" evidence="1">
    <location>
        <begin position="10"/>
        <end position="73"/>
    </location>
</feature>
<dbReference type="Pfam" id="PF01717">
    <property type="entry name" value="Meth_synt_2"/>
    <property type="match status" value="1"/>
</dbReference>
<dbReference type="InterPro" id="IPR002629">
    <property type="entry name" value="Met_Synth_C/arc"/>
</dbReference>
<dbReference type="GO" id="GO:0008270">
    <property type="term" value="F:zinc ion binding"/>
    <property type="evidence" value="ECO:0007669"/>
    <property type="project" value="InterPro"/>
</dbReference>
<dbReference type="Gene3D" id="3.20.20.210">
    <property type="match status" value="1"/>
</dbReference>
<proteinExistence type="predicted"/>
<sequence>MFKATKGMVLPTTMTGSYPKPNWYTEGLRGRAFKSALGDTLFREQYLDAVATVITDQEMAGLDILTDGDSRFDLEVGGKSWFFYVLE</sequence>
<gene>
    <name evidence="2" type="ORF">METZ01_LOCUS304856</name>
</gene>